<sequence>MKVLFFTYAPKTNASSRYRVYKYIPYFDRDGIYVKVCPPVNEQIYNLFYKFLMQKNGVFIKLFYYFFLVLPNRIFQLFQVRKFDVIVIQRELFPYGNAWLERIIALFNKKIIYDFDDAIFTKPTHYQTNKSIKDKIKNFLNGEDPVKTRILLSKLVIVGNEYLYNYAKNYHQNVVIIPTSIDLNEYKVEYKETEKQEITIGWIGNPGNLYYLNLVDRVLAELRKKYNFKFKVVSSQEFNSSHIKVENKKWREEDELADISSFDIGIMPLEDNEYTRGKGGFKLIQYMGLGIPSIASPVGINSEIIQDGVNGFLAKDQTEWYVKLEKLIINPELRKCIGLKGRRSIEDRFSISNNYVVLRNNIKKIMDSEV</sequence>
<name>A0A226QKQ6_9BACL</name>
<evidence type="ECO:0000313" key="2">
    <source>
        <dbReference type="Proteomes" id="UP000198394"/>
    </source>
</evidence>
<organism evidence="1 2">
    <name type="scientific">Parageobacillus galactosidasius</name>
    <dbReference type="NCBI Taxonomy" id="883812"/>
    <lineage>
        <taxon>Bacteria</taxon>
        <taxon>Bacillati</taxon>
        <taxon>Bacillota</taxon>
        <taxon>Bacilli</taxon>
        <taxon>Bacillales</taxon>
        <taxon>Anoxybacillaceae</taxon>
        <taxon>Parageobacillus</taxon>
    </lineage>
</organism>
<dbReference type="Gene3D" id="3.40.50.2000">
    <property type="entry name" value="Glycogen Phosphorylase B"/>
    <property type="match status" value="2"/>
</dbReference>
<accession>A0A226QKQ6</accession>
<gene>
    <name evidence="1" type="ORF">B9L23_18735</name>
</gene>
<keyword evidence="2" id="KW-1185">Reference proteome</keyword>
<dbReference type="SUPFAM" id="SSF53756">
    <property type="entry name" value="UDP-Glycosyltransferase/glycogen phosphorylase"/>
    <property type="match status" value="1"/>
</dbReference>
<dbReference type="AlphaFoldDB" id="A0A226QKQ6"/>
<dbReference type="Proteomes" id="UP000198394">
    <property type="component" value="Unassembled WGS sequence"/>
</dbReference>
<proteinExistence type="predicted"/>
<dbReference type="PANTHER" id="PTHR12526">
    <property type="entry name" value="GLYCOSYLTRANSFERASE"/>
    <property type="match status" value="1"/>
</dbReference>
<reference evidence="1 2" key="1">
    <citation type="submission" date="2017-04" db="EMBL/GenBank/DDBJ databases">
        <title>The genome sequence of Parageobacillus galactosidasius DSM 18751.</title>
        <authorList>
            <person name="Ramaloko W.T."/>
            <person name="Koen N."/>
            <person name="Polliack S."/>
            <person name="Aliyu H."/>
            <person name="Lebre P."/>
            <person name="Mohr T."/>
            <person name="Oswald F."/>
            <person name="Zwick M."/>
            <person name="Neumann A."/>
            <person name="Syldatk C."/>
            <person name="Cowan D."/>
            <person name="De Maayer P."/>
        </authorList>
    </citation>
    <scope>NUCLEOTIDE SEQUENCE [LARGE SCALE GENOMIC DNA]</scope>
    <source>
        <strain evidence="1 2">DSM 18751</strain>
    </source>
</reference>
<dbReference type="PANTHER" id="PTHR12526:SF630">
    <property type="entry name" value="GLYCOSYLTRANSFERASE"/>
    <property type="match status" value="1"/>
</dbReference>
<dbReference type="Pfam" id="PF13692">
    <property type="entry name" value="Glyco_trans_1_4"/>
    <property type="match status" value="1"/>
</dbReference>
<comment type="caution">
    <text evidence="1">The sequence shown here is derived from an EMBL/GenBank/DDBJ whole genome shotgun (WGS) entry which is preliminary data.</text>
</comment>
<evidence type="ECO:0008006" key="3">
    <source>
        <dbReference type="Google" id="ProtNLM"/>
    </source>
</evidence>
<dbReference type="EMBL" id="NDYL01000002">
    <property type="protein sequence ID" value="OXB93133.1"/>
    <property type="molecule type" value="Genomic_DNA"/>
</dbReference>
<dbReference type="RefSeq" id="WP_089098231.1">
    <property type="nucleotide sequence ID" value="NZ_NDYL01000002.1"/>
</dbReference>
<evidence type="ECO:0000313" key="1">
    <source>
        <dbReference type="EMBL" id="OXB93133.1"/>
    </source>
</evidence>
<protein>
    <recommendedName>
        <fullName evidence="3">Glycosyl transferase family 1</fullName>
    </recommendedName>
</protein>